<name>A0A1L8RBX4_9ENTE</name>
<feature type="region of interest" description="Disordered" evidence="2">
    <location>
        <begin position="69"/>
        <end position="88"/>
    </location>
</feature>
<feature type="compositionally biased region" description="Acidic residues" evidence="2">
    <location>
        <begin position="73"/>
        <end position="88"/>
    </location>
</feature>
<keyword evidence="6" id="KW-1185">Reference proteome</keyword>
<dbReference type="Gene3D" id="3.10.20.320">
    <property type="entry name" value="Putative peptidoglycan bound protein (lpxtg motif)"/>
    <property type="match status" value="2"/>
</dbReference>
<keyword evidence="1" id="KW-0677">Repeat</keyword>
<evidence type="ECO:0000256" key="1">
    <source>
        <dbReference type="ARBA" id="ARBA00022737"/>
    </source>
</evidence>
<organism evidence="5 6">
    <name type="scientific">Enterococcus canis</name>
    <dbReference type="NCBI Taxonomy" id="214095"/>
    <lineage>
        <taxon>Bacteria</taxon>
        <taxon>Bacillati</taxon>
        <taxon>Bacillota</taxon>
        <taxon>Bacilli</taxon>
        <taxon>Lactobacillales</taxon>
        <taxon>Enterococcaceae</taxon>
        <taxon>Enterococcus</taxon>
    </lineage>
</organism>
<evidence type="ECO:0000313" key="6">
    <source>
        <dbReference type="Proteomes" id="UP000181884"/>
    </source>
</evidence>
<feature type="compositionally biased region" description="Basic and acidic residues" evidence="2">
    <location>
        <begin position="166"/>
        <end position="199"/>
    </location>
</feature>
<proteinExistence type="predicted"/>
<feature type="domain" description="MucBP" evidence="4">
    <location>
        <begin position="3"/>
        <end position="23"/>
    </location>
</feature>
<evidence type="ECO:0000313" key="5">
    <source>
        <dbReference type="EMBL" id="OJG17233.1"/>
    </source>
</evidence>
<evidence type="ECO:0000256" key="2">
    <source>
        <dbReference type="SAM" id="MobiDB-lite"/>
    </source>
</evidence>
<dbReference type="InterPro" id="IPR009459">
    <property type="entry name" value="MucBP_dom"/>
</dbReference>
<dbReference type="Proteomes" id="UP000181884">
    <property type="component" value="Unassembled WGS sequence"/>
</dbReference>
<keyword evidence="3" id="KW-1133">Transmembrane helix</keyword>
<evidence type="ECO:0000259" key="4">
    <source>
        <dbReference type="Pfam" id="PF06458"/>
    </source>
</evidence>
<feature type="domain" description="MucBP" evidence="4">
    <location>
        <begin position="30"/>
        <end position="93"/>
    </location>
</feature>
<feature type="compositionally biased region" description="Polar residues" evidence="2">
    <location>
        <begin position="200"/>
        <end position="212"/>
    </location>
</feature>
<feature type="domain" description="MucBP" evidence="4">
    <location>
        <begin position="99"/>
        <end position="165"/>
    </location>
</feature>
<dbReference type="Pfam" id="PF06458">
    <property type="entry name" value="MucBP"/>
    <property type="match status" value="3"/>
</dbReference>
<accession>A0A1L8RBX4</accession>
<dbReference type="STRING" id="214095.RU97_GL000648"/>
<dbReference type="AlphaFoldDB" id="A0A1L8RBX4"/>
<comment type="caution">
    <text evidence="5">The sequence shown here is derived from an EMBL/GenBank/DDBJ whole genome shotgun (WGS) entry which is preliminary data.</text>
</comment>
<feature type="region of interest" description="Disordered" evidence="2">
    <location>
        <begin position="166"/>
        <end position="214"/>
    </location>
</feature>
<sequence>MEVPSNAKGTVGYDPIEVNYVYREVEPSSTITVTPVDENGDPIEGYPSEEYPGKPGDPVDIEVPEIPGYERETPDEDIPTEYPDEDTDVPVTYVKVTEIKVTYQDEDGNELQAGSEKTQRVETDYETTGPETIEKDGKTYELVEVPSNAQGTVGYDPIEVNYVYREVKKDPEDPENSKDPKDPEKEKDTEEPTKSDSNKNGESNIPSLVTDKNNGDQAKKLTASLAGNQVVSKGTNNSLRVYPKMNESGSKILMIIGTGLSSIAVGMWLYRKKR</sequence>
<evidence type="ECO:0000256" key="3">
    <source>
        <dbReference type="SAM" id="Phobius"/>
    </source>
</evidence>
<feature type="region of interest" description="Disordered" evidence="2">
    <location>
        <begin position="105"/>
        <end position="138"/>
    </location>
</feature>
<protein>
    <recommendedName>
        <fullName evidence="4">MucBP domain-containing protein</fullName>
    </recommendedName>
</protein>
<gene>
    <name evidence="5" type="ORF">RU97_GL000648</name>
</gene>
<dbReference type="EMBL" id="JXKH01000013">
    <property type="protein sequence ID" value="OJG17233.1"/>
    <property type="molecule type" value="Genomic_DNA"/>
</dbReference>
<feature type="transmembrane region" description="Helical" evidence="3">
    <location>
        <begin position="252"/>
        <end position="270"/>
    </location>
</feature>
<reference evidence="5 6" key="1">
    <citation type="submission" date="2014-12" db="EMBL/GenBank/DDBJ databases">
        <title>Draft genome sequences of 29 type strains of Enterococci.</title>
        <authorList>
            <person name="Zhong Z."/>
            <person name="Sun Z."/>
            <person name="Liu W."/>
            <person name="Zhang W."/>
            <person name="Zhang H."/>
        </authorList>
    </citation>
    <scope>NUCLEOTIDE SEQUENCE [LARGE SCALE GENOMIC DNA]</scope>
    <source>
        <strain evidence="5 6">DSM 17029</strain>
    </source>
</reference>
<keyword evidence="3" id="KW-0812">Transmembrane</keyword>
<keyword evidence="3" id="KW-0472">Membrane</keyword>
<feature type="region of interest" description="Disordered" evidence="2">
    <location>
        <begin position="31"/>
        <end position="60"/>
    </location>
</feature>